<dbReference type="AlphaFoldDB" id="A0A2S7T089"/>
<protein>
    <submittedName>
        <fullName evidence="1">Uncharacterized protein</fullName>
    </submittedName>
</protein>
<organism evidence="1 2">
    <name type="scientific">Flavipsychrobacter stenotrophus</name>
    <dbReference type="NCBI Taxonomy" id="2077091"/>
    <lineage>
        <taxon>Bacteria</taxon>
        <taxon>Pseudomonadati</taxon>
        <taxon>Bacteroidota</taxon>
        <taxon>Chitinophagia</taxon>
        <taxon>Chitinophagales</taxon>
        <taxon>Chitinophagaceae</taxon>
        <taxon>Flavipsychrobacter</taxon>
    </lineage>
</organism>
<dbReference type="Proteomes" id="UP000239872">
    <property type="component" value="Unassembled WGS sequence"/>
</dbReference>
<keyword evidence="2" id="KW-1185">Reference proteome</keyword>
<evidence type="ECO:0000313" key="2">
    <source>
        <dbReference type="Proteomes" id="UP000239872"/>
    </source>
</evidence>
<name>A0A2S7T089_9BACT</name>
<gene>
    <name evidence="1" type="ORF">CJD36_000920</name>
</gene>
<comment type="caution">
    <text evidence="1">The sequence shown here is derived from an EMBL/GenBank/DDBJ whole genome shotgun (WGS) entry which is preliminary data.</text>
</comment>
<proteinExistence type="predicted"/>
<sequence length="88" mass="10145">MIFHHKKITKLFEVINDLIMMHNDRVASYRQAVGSLGCIDIDLHLAFDKMISEGEYYRLQLLQKTKELNIDDSSRSVCGNIYIVPGET</sequence>
<dbReference type="EMBL" id="PPSL01000001">
    <property type="protein sequence ID" value="PQJ12348.1"/>
    <property type="molecule type" value="Genomic_DNA"/>
</dbReference>
<reference evidence="1 2" key="1">
    <citation type="submission" date="2018-01" db="EMBL/GenBank/DDBJ databases">
        <title>A novel member of the phylum Bacteroidetes isolated from glacier ice.</title>
        <authorList>
            <person name="Liu Q."/>
            <person name="Xin Y.-H."/>
        </authorList>
    </citation>
    <scope>NUCLEOTIDE SEQUENCE [LARGE SCALE GENOMIC DNA]</scope>
    <source>
        <strain evidence="1 2">RB1R16</strain>
    </source>
</reference>
<evidence type="ECO:0000313" key="1">
    <source>
        <dbReference type="EMBL" id="PQJ12348.1"/>
    </source>
</evidence>
<accession>A0A2S7T089</accession>